<evidence type="ECO:0000313" key="1">
    <source>
        <dbReference type="EMBL" id="MBB5870883.1"/>
    </source>
</evidence>
<dbReference type="RefSeq" id="WP_184838573.1">
    <property type="nucleotide sequence ID" value="NZ_JACHMN010000002.1"/>
</dbReference>
<dbReference type="InterPro" id="IPR016064">
    <property type="entry name" value="NAD/diacylglycerol_kinase_sf"/>
</dbReference>
<dbReference type="Proteomes" id="UP000587527">
    <property type="component" value="Unassembled WGS sequence"/>
</dbReference>
<organism evidence="1 2">
    <name type="scientific">Allocatelliglobosispora scoriae</name>
    <dbReference type="NCBI Taxonomy" id="643052"/>
    <lineage>
        <taxon>Bacteria</taxon>
        <taxon>Bacillati</taxon>
        <taxon>Actinomycetota</taxon>
        <taxon>Actinomycetes</taxon>
        <taxon>Micromonosporales</taxon>
        <taxon>Micromonosporaceae</taxon>
        <taxon>Allocatelliglobosispora</taxon>
    </lineage>
</organism>
<sequence length="316" mass="33704">MYDVVLLSLDEPAGGCGSACSGCGQADSCDDRPRTPVLHAIDALHAAGARAEAVTAHDDREIDEVLTRLDGPPRADGLTWPASDTKTRLIVVTASDSQLRHVLRRMVRRYAPPPSRRPADLRAGRTVPDLPVVGVLPLDPRSTEDLAARLGLARDPASVASVVLGDRTRRLDLLRHDGGAITIDGTLLGAADEHGQAVPWRGRVEVDDTVLSDGEEALLACAVANAGGYVDFGGIPLIVDPNPADGLVEVAVAVAVTVSRPLRRPTTRLEVRRARGRAVSVTPRDGDLPYVEDGVTGTLTRKRSWWIEPAAWSVFE</sequence>
<gene>
    <name evidence="1" type="ORF">F4553_004262</name>
</gene>
<comment type="caution">
    <text evidence="1">The sequence shown here is derived from an EMBL/GenBank/DDBJ whole genome shotgun (WGS) entry which is preliminary data.</text>
</comment>
<reference evidence="1 2" key="1">
    <citation type="submission" date="2020-08" db="EMBL/GenBank/DDBJ databases">
        <title>Sequencing the genomes of 1000 actinobacteria strains.</title>
        <authorList>
            <person name="Klenk H.-P."/>
        </authorList>
    </citation>
    <scope>NUCLEOTIDE SEQUENCE [LARGE SCALE GENOMIC DNA]</scope>
    <source>
        <strain evidence="1 2">DSM 45362</strain>
    </source>
</reference>
<dbReference type="SUPFAM" id="SSF111331">
    <property type="entry name" value="NAD kinase/diacylglycerol kinase-like"/>
    <property type="match status" value="1"/>
</dbReference>
<dbReference type="AlphaFoldDB" id="A0A841BVE1"/>
<name>A0A841BVE1_9ACTN</name>
<keyword evidence="2" id="KW-1185">Reference proteome</keyword>
<dbReference type="EMBL" id="JACHMN010000002">
    <property type="protein sequence ID" value="MBB5870883.1"/>
    <property type="molecule type" value="Genomic_DNA"/>
</dbReference>
<accession>A0A841BVE1</accession>
<dbReference type="Gene3D" id="3.40.50.10330">
    <property type="entry name" value="Probable inorganic polyphosphate/atp-NAD kinase, domain 1"/>
    <property type="match status" value="1"/>
</dbReference>
<protein>
    <recommendedName>
        <fullName evidence="3">DAGKc domain-containing protein</fullName>
    </recommendedName>
</protein>
<proteinExistence type="predicted"/>
<dbReference type="InterPro" id="IPR017438">
    <property type="entry name" value="ATP-NAD_kinase_N"/>
</dbReference>
<evidence type="ECO:0000313" key="2">
    <source>
        <dbReference type="Proteomes" id="UP000587527"/>
    </source>
</evidence>
<evidence type="ECO:0008006" key="3">
    <source>
        <dbReference type="Google" id="ProtNLM"/>
    </source>
</evidence>